<feature type="domain" description="Chalcone isomerase" evidence="2">
    <location>
        <begin position="159"/>
        <end position="264"/>
    </location>
</feature>
<comment type="caution">
    <text evidence="3">The sequence shown here is derived from an EMBL/GenBank/DDBJ whole genome shotgun (WGS) entry which is preliminary data.</text>
</comment>
<accession>A0A9K3L3Z6</accession>
<keyword evidence="3" id="KW-0413">Isomerase</keyword>
<organism evidence="3 4">
    <name type="scientific">Nitzschia inconspicua</name>
    <dbReference type="NCBI Taxonomy" id="303405"/>
    <lineage>
        <taxon>Eukaryota</taxon>
        <taxon>Sar</taxon>
        <taxon>Stramenopiles</taxon>
        <taxon>Ochrophyta</taxon>
        <taxon>Bacillariophyta</taxon>
        <taxon>Bacillariophyceae</taxon>
        <taxon>Bacillariophycidae</taxon>
        <taxon>Bacillariales</taxon>
        <taxon>Bacillariaceae</taxon>
        <taxon>Nitzschia</taxon>
    </lineage>
</organism>
<dbReference type="Pfam" id="PF16036">
    <property type="entry name" value="Chalcone_3"/>
    <property type="match status" value="1"/>
</dbReference>
<dbReference type="GO" id="GO:0016853">
    <property type="term" value="F:isomerase activity"/>
    <property type="evidence" value="ECO:0007669"/>
    <property type="project" value="UniProtKB-KW"/>
</dbReference>
<evidence type="ECO:0000313" key="4">
    <source>
        <dbReference type="Proteomes" id="UP000693970"/>
    </source>
</evidence>
<evidence type="ECO:0000256" key="1">
    <source>
        <dbReference type="SAM" id="MobiDB-lite"/>
    </source>
</evidence>
<reference evidence="3" key="1">
    <citation type="journal article" date="2021" name="Sci. Rep.">
        <title>Diploid genomic architecture of Nitzschia inconspicua, an elite biomass production diatom.</title>
        <authorList>
            <person name="Oliver A."/>
            <person name="Podell S."/>
            <person name="Pinowska A."/>
            <person name="Traller J.C."/>
            <person name="Smith S.R."/>
            <person name="McClure R."/>
            <person name="Beliaev A."/>
            <person name="Bohutskyi P."/>
            <person name="Hill E.A."/>
            <person name="Rabines A."/>
            <person name="Zheng H."/>
            <person name="Allen L.Z."/>
            <person name="Kuo A."/>
            <person name="Grigoriev I.V."/>
            <person name="Allen A.E."/>
            <person name="Hazlebeck D."/>
            <person name="Allen E.E."/>
        </authorList>
    </citation>
    <scope>NUCLEOTIDE SEQUENCE</scope>
    <source>
        <strain evidence="3">Hildebrandi</strain>
    </source>
</reference>
<dbReference type="EMBL" id="JAGRRH010000016">
    <property type="protein sequence ID" value="KAG7354346.1"/>
    <property type="molecule type" value="Genomic_DNA"/>
</dbReference>
<evidence type="ECO:0000259" key="2">
    <source>
        <dbReference type="Pfam" id="PF16036"/>
    </source>
</evidence>
<proteinExistence type="predicted"/>
<dbReference type="InterPro" id="IPR016087">
    <property type="entry name" value="Chalcone_isomerase"/>
</dbReference>
<feature type="region of interest" description="Disordered" evidence="1">
    <location>
        <begin position="267"/>
        <end position="301"/>
    </location>
</feature>
<evidence type="ECO:0000313" key="3">
    <source>
        <dbReference type="EMBL" id="KAG7354346.1"/>
    </source>
</evidence>
<name>A0A9K3L3Z6_9STRA</name>
<dbReference type="OrthoDB" id="45815at2759"/>
<gene>
    <name evidence="3" type="ORF">IV203_003702</name>
</gene>
<reference evidence="3" key="2">
    <citation type="submission" date="2021-04" db="EMBL/GenBank/DDBJ databases">
        <authorList>
            <person name="Podell S."/>
        </authorList>
    </citation>
    <scope>NUCLEOTIDE SEQUENCE</scope>
    <source>
        <strain evidence="3">Hildebrandi</strain>
    </source>
</reference>
<keyword evidence="4" id="KW-1185">Reference proteome</keyword>
<protein>
    <submittedName>
        <fullName evidence="3">Chalcone isomerase-like protein</fullName>
    </submittedName>
</protein>
<dbReference type="Proteomes" id="UP000693970">
    <property type="component" value="Unassembled WGS sequence"/>
</dbReference>
<dbReference type="AlphaFoldDB" id="A0A9K3L3Z6"/>
<sequence length="301" mass="33517">MVLGAVLQLFHFGDDSGSDSVANAATTSDSPDNDSCLLSLSSSTSTTTAVDDKDVVVVEGIVLPPARLLADDGIPLYRNGHGIRSIPFFGMNIKVYVAHLYSRRPLNENDALALIDVVDHNTHTSATPHLQTVHDPQAATQNHTQYHHHHHHHHHHHNPLHFDFTFLRHVGQSRVVSAWTQQLEHSVTHRYDGYEHDRDRFIQLFSTGHIEHGGTQTVQLVGDETRIIDQGHHKGTIVGREFQKSFLSMWVGPKAVAEDLKQNLFQGHQRPKNHGTECGTESEWIPLSVEESRGEATSLAA</sequence>